<keyword evidence="3" id="KW-1185">Reference proteome</keyword>
<feature type="transmembrane region" description="Helical" evidence="1">
    <location>
        <begin position="29"/>
        <end position="46"/>
    </location>
</feature>
<dbReference type="AlphaFoldDB" id="A0A937RHL8"/>
<dbReference type="Proteomes" id="UP000604475">
    <property type="component" value="Unassembled WGS sequence"/>
</dbReference>
<proteinExistence type="predicted"/>
<feature type="transmembrane region" description="Helical" evidence="1">
    <location>
        <begin position="103"/>
        <end position="123"/>
    </location>
</feature>
<accession>A0A937RHL8</accession>
<keyword evidence="1" id="KW-0812">Transmembrane</keyword>
<evidence type="ECO:0000313" key="3">
    <source>
        <dbReference type="Proteomes" id="UP000604475"/>
    </source>
</evidence>
<reference evidence="2" key="1">
    <citation type="submission" date="2020-12" db="EMBL/GenBank/DDBJ databases">
        <title>Genomic characterization of non-nitrogen-fixing Frankia strains.</title>
        <authorList>
            <person name="Carlos-Shanley C."/>
            <person name="Guerra T."/>
            <person name="Hahn D."/>
        </authorList>
    </citation>
    <scope>NUCLEOTIDE SEQUENCE</scope>
    <source>
        <strain evidence="2">CN6</strain>
    </source>
</reference>
<keyword evidence="1" id="KW-0472">Membrane</keyword>
<feature type="transmembrane region" description="Helical" evidence="1">
    <location>
        <begin position="144"/>
        <end position="167"/>
    </location>
</feature>
<organism evidence="2 3">
    <name type="scientific">Frankia nepalensis</name>
    <dbReference type="NCBI Taxonomy" id="1836974"/>
    <lineage>
        <taxon>Bacteria</taxon>
        <taxon>Bacillati</taxon>
        <taxon>Actinomycetota</taxon>
        <taxon>Actinomycetes</taxon>
        <taxon>Frankiales</taxon>
        <taxon>Frankiaceae</taxon>
        <taxon>Frankia</taxon>
    </lineage>
</organism>
<name>A0A937RHL8_9ACTN</name>
<feature type="transmembrane region" description="Helical" evidence="1">
    <location>
        <begin position="53"/>
        <end position="77"/>
    </location>
</feature>
<evidence type="ECO:0000256" key="1">
    <source>
        <dbReference type="SAM" id="Phobius"/>
    </source>
</evidence>
<protein>
    <submittedName>
        <fullName evidence="2">Uncharacterized protein</fullName>
    </submittedName>
</protein>
<gene>
    <name evidence="2" type="ORF">I7412_18560</name>
</gene>
<sequence>MKDVVGMRVGFVEAGDVLCRALGFFGRRYLVIAAFGALASAQRFLAVSEDERFAFAAGAGGEIFTAAVRLAFLGWLAHTLLGYTPVPWSQAGARLSRFAEARWPMLVASGVILVALTVVFKGIPDAAIAGLAEENRARARSWELAVKNVTIIPFVMTWLTMIVRVALDAGATLAAPEPTSAPRRPAG</sequence>
<comment type="caution">
    <text evidence="2">The sequence shown here is derived from an EMBL/GenBank/DDBJ whole genome shotgun (WGS) entry which is preliminary data.</text>
</comment>
<dbReference type="EMBL" id="JAEACQ010000213">
    <property type="protein sequence ID" value="MBL7629125.1"/>
    <property type="molecule type" value="Genomic_DNA"/>
</dbReference>
<evidence type="ECO:0000313" key="2">
    <source>
        <dbReference type="EMBL" id="MBL7629125.1"/>
    </source>
</evidence>
<dbReference type="RefSeq" id="WP_203003376.1">
    <property type="nucleotide sequence ID" value="NZ_JADWYU010000370.1"/>
</dbReference>
<keyword evidence="1" id="KW-1133">Transmembrane helix</keyword>